<keyword evidence="1" id="KW-1133">Transmembrane helix</keyword>
<feature type="transmembrane region" description="Helical" evidence="1">
    <location>
        <begin position="174"/>
        <end position="198"/>
    </location>
</feature>
<feature type="transmembrane region" description="Helical" evidence="1">
    <location>
        <begin position="103"/>
        <end position="124"/>
    </location>
</feature>
<dbReference type="EMBL" id="BNAQ01000002">
    <property type="protein sequence ID" value="GHH16761.1"/>
    <property type="molecule type" value="Genomic_DNA"/>
</dbReference>
<feature type="transmembrane region" description="Helical" evidence="1">
    <location>
        <begin position="33"/>
        <end position="57"/>
    </location>
</feature>
<gene>
    <name evidence="2" type="ORF">GCM10008023_21140</name>
</gene>
<evidence type="ECO:0000313" key="3">
    <source>
        <dbReference type="Proteomes" id="UP000652430"/>
    </source>
</evidence>
<dbReference type="RefSeq" id="WP_229839351.1">
    <property type="nucleotide sequence ID" value="NZ_BNAQ01000002.1"/>
</dbReference>
<keyword evidence="3" id="KW-1185">Reference proteome</keyword>
<accession>A0ABQ3LIF1</accession>
<proteinExistence type="predicted"/>
<name>A0ABQ3LIF1_9SPHN</name>
<feature type="transmembrane region" description="Helical" evidence="1">
    <location>
        <begin position="78"/>
        <end position="97"/>
    </location>
</feature>
<sequence>MSGGLGICAFGSLIAYVTTPSLQMQTSGGVPPMGALLLTVQFLSFAVQVLMMIPVAIRLFGMSGRRSPAPGRNGIFQGWTILGVVALAGVAILRLAAMVDVAISDILFMLPMGLVGVWLVAVNCKNPIAFPGWMKIWGLVAGLGLVGVCLNFLFNGGLAVFSNDSMAYGNDVNFHIGLGLFGFPGFSLYATWSILLGLRLPGPSNESAGRP</sequence>
<dbReference type="Proteomes" id="UP000652430">
    <property type="component" value="Unassembled WGS sequence"/>
</dbReference>
<comment type="caution">
    <text evidence="2">The sequence shown here is derived from an EMBL/GenBank/DDBJ whole genome shotgun (WGS) entry which is preliminary data.</text>
</comment>
<protein>
    <submittedName>
        <fullName evidence="2">Uncharacterized protein</fullName>
    </submittedName>
</protein>
<evidence type="ECO:0000313" key="2">
    <source>
        <dbReference type="EMBL" id="GHH16761.1"/>
    </source>
</evidence>
<organism evidence="2 3">
    <name type="scientific">Sphingomonas glacialis</name>
    <dbReference type="NCBI Taxonomy" id="658225"/>
    <lineage>
        <taxon>Bacteria</taxon>
        <taxon>Pseudomonadati</taxon>
        <taxon>Pseudomonadota</taxon>
        <taxon>Alphaproteobacteria</taxon>
        <taxon>Sphingomonadales</taxon>
        <taxon>Sphingomonadaceae</taxon>
        <taxon>Sphingomonas</taxon>
    </lineage>
</organism>
<keyword evidence="1" id="KW-0812">Transmembrane</keyword>
<feature type="transmembrane region" description="Helical" evidence="1">
    <location>
        <begin position="136"/>
        <end position="154"/>
    </location>
</feature>
<evidence type="ECO:0000256" key="1">
    <source>
        <dbReference type="SAM" id="Phobius"/>
    </source>
</evidence>
<reference evidence="3" key="1">
    <citation type="journal article" date="2019" name="Int. J. Syst. Evol. Microbiol.">
        <title>The Global Catalogue of Microorganisms (GCM) 10K type strain sequencing project: providing services to taxonomists for standard genome sequencing and annotation.</title>
        <authorList>
            <consortium name="The Broad Institute Genomics Platform"/>
            <consortium name="The Broad Institute Genome Sequencing Center for Infectious Disease"/>
            <person name="Wu L."/>
            <person name="Ma J."/>
        </authorList>
    </citation>
    <scope>NUCLEOTIDE SEQUENCE [LARGE SCALE GENOMIC DNA]</scope>
    <source>
        <strain evidence="3">CGMCC 1.8957</strain>
    </source>
</reference>
<keyword evidence="1" id="KW-0472">Membrane</keyword>